<keyword evidence="2" id="KW-1185">Reference proteome</keyword>
<feature type="non-terminal residue" evidence="1">
    <location>
        <position position="128"/>
    </location>
</feature>
<evidence type="ECO:0000313" key="1">
    <source>
        <dbReference type="EMBL" id="CAG8469604.1"/>
    </source>
</evidence>
<dbReference type="Proteomes" id="UP000789860">
    <property type="component" value="Unassembled WGS sequence"/>
</dbReference>
<gene>
    <name evidence="1" type="ORF">SCALOS_LOCUS1970</name>
</gene>
<accession>A0ACA9KF18</accession>
<proteinExistence type="predicted"/>
<comment type="caution">
    <text evidence="1">The sequence shown here is derived from an EMBL/GenBank/DDBJ whole genome shotgun (WGS) entry which is preliminary data.</text>
</comment>
<protein>
    <submittedName>
        <fullName evidence="1">1012_t:CDS:1</fullName>
    </submittedName>
</protein>
<organism evidence="1 2">
    <name type="scientific">Scutellospora calospora</name>
    <dbReference type="NCBI Taxonomy" id="85575"/>
    <lineage>
        <taxon>Eukaryota</taxon>
        <taxon>Fungi</taxon>
        <taxon>Fungi incertae sedis</taxon>
        <taxon>Mucoromycota</taxon>
        <taxon>Glomeromycotina</taxon>
        <taxon>Glomeromycetes</taxon>
        <taxon>Diversisporales</taxon>
        <taxon>Gigasporaceae</taxon>
        <taxon>Scutellospora</taxon>
    </lineage>
</organism>
<reference evidence="1" key="1">
    <citation type="submission" date="2021-06" db="EMBL/GenBank/DDBJ databases">
        <authorList>
            <person name="Kallberg Y."/>
            <person name="Tangrot J."/>
            <person name="Rosling A."/>
        </authorList>
    </citation>
    <scope>NUCLEOTIDE SEQUENCE</scope>
    <source>
        <strain evidence="1">AU212A</strain>
    </source>
</reference>
<dbReference type="EMBL" id="CAJVPM010001578">
    <property type="protein sequence ID" value="CAG8469604.1"/>
    <property type="molecule type" value="Genomic_DNA"/>
</dbReference>
<name>A0ACA9KF18_9GLOM</name>
<sequence>MSPRKKSASRNKTPVSPKKITPVRITRGSITSASSQKKRQRTEQPAVEIISDRENNLEDISYEEASNALNYAANVNDSDSLHELTTKEASHIATSSKSIVEDTVMVLPSPSNSSVEMVTLIATSHISK</sequence>
<evidence type="ECO:0000313" key="2">
    <source>
        <dbReference type="Proteomes" id="UP000789860"/>
    </source>
</evidence>